<evidence type="ECO:0000259" key="6">
    <source>
        <dbReference type="Pfam" id="PF00692"/>
    </source>
</evidence>
<evidence type="ECO:0000256" key="3">
    <source>
        <dbReference type="ARBA" id="ARBA00022801"/>
    </source>
</evidence>
<accession>A0A6C0KWQ3</accession>
<feature type="compositionally biased region" description="Gly residues" evidence="5">
    <location>
        <begin position="170"/>
        <end position="184"/>
    </location>
</feature>
<dbReference type="AlphaFoldDB" id="A0A6C0KWQ3"/>
<feature type="region of interest" description="Disordered" evidence="5">
    <location>
        <begin position="164"/>
        <end position="184"/>
    </location>
</feature>
<evidence type="ECO:0000256" key="5">
    <source>
        <dbReference type="SAM" id="MobiDB-lite"/>
    </source>
</evidence>
<name>A0A6C0KWQ3_9ZZZZ</name>
<protein>
    <recommendedName>
        <fullName evidence="2">dUTP diphosphatase</fullName>
        <ecNumber evidence="2">3.6.1.23</ecNumber>
    </recommendedName>
</protein>
<dbReference type="EC" id="3.6.1.23" evidence="2"/>
<dbReference type="SUPFAM" id="SSF51283">
    <property type="entry name" value="dUTPase-like"/>
    <property type="match status" value="1"/>
</dbReference>
<dbReference type="CDD" id="cd07557">
    <property type="entry name" value="trimeric_dUTPase"/>
    <property type="match status" value="1"/>
</dbReference>
<evidence type="ECO:0000256" key="1">
    <source>
        <dbReference type="ARBA" id="ARBA00006581"/>
    </source>
</evidence>
<reference evidence="7" key="1">
    <citation type="journal article" date="2020" name="Nature">
        <title>Giant virus diversity and host interactions through global metagenomics.</title>
        <authorList>
            <person name="Schulz F."/>
            <person name="Roux S."/>
            <person name="Paez-Espino D."/>
            <person name="Jungbluth S."/>
            <person name="Walsh D.A."/>
            <person name="Denef V.J."/>
            <person name="McMahon K.D."/>
            <person name="Konstantinidis K.T."/>
            <person name="Eloe-Fadrosh E.A."/>
            <person name="Kyrpides N.C."/>
            <person name="Woyke T."/>
        </authorList>
    </citation>
    <scope>NUCLEOTIDE SEQUENCE</scope>
    <source>
        <strain evidence="7">GVMAG-S-ERX555907-102</strain>
    </source>
</reference>
<dbReference type="PANTHER" id="PTHR11241">
    <property type="entry name" value="DEOXYURIDINE 5'-TRIPHOSPHATE NUCLEOTIDOHYDROLASE"/>
    <property type="match status" value="1"/>
</dbReference>
<dbReference type="Gene3D" id="2.70.40.10">
    <property type="match status" value="1"/>
</dbReference>
<dbReference type="GO" id="GO:0046081">
    <property type="term" value="P:dUTP catabolic process"/>
    <property type="evidence" value="ECO:0007669"/>
    <property type="project" value="InterPro"/>
</dbReference>
<evidence type="ECO:0000313" key="7">
    <source>
        <dbReference type="EMBL" id="QHU22395.1"/>
    </source>
</evidence>
<dbReference type="GO" id="GO:0006226">
    <property type="term" value="P:dUMP biosynthetic process"/>
    <property type="evidence" value="ECO:0007669"/>
    <property type="project" value="InterPro"/>
</dbReference>
<organism evidence="7">
    <name type="scientific">viral metagenome</name>
    <dbReference type="NCBI Taxonomy" id="1070528"/>
    <lineage>
        <taxon>unclassified sequences</taxon>
        <taxon>metagenomes</taxon>
        <taxon>organismal metagenomes</taxon>
    </lineage>
</organism>
<dbReference type="GO" id="GO:0004170">
    <property type="term" value="F:dUTP diphosphatase activity"/>
    <property type="evidence" value="ECO:0007669"/>
    <property type="project" value="UniProtKB-EC"/>
</dbReference>
<dbReference type="InterPro" id="IPR036157">
    <property type="entry name" value="dUTPase-like_sf"/>
</dbReference>
<evidence type="ECO:0000256" key="2">
    <source>
        <dbReference type="ARBA" id="ARBA00012379"/>
    </source>
</evidence>
<dbReference type="GO" id="GO:0000287">
    <property type="term" value="F:magnesium ion binding"/>
    <property type="evidence" value="ECO:0007669"/>
    <property type="project" value="InterPro"/>
</dbReference>
<feature type="domain" description="dUTPase-like" evidence="6">
    <location>
        <begin position="49"/>
        <end position="178"/>
    </location>
</feature>
<dbReference type="EMBL" id="MN741006">
    <property type="protein sequence ID" value="QHU22395.1"/>
    <property type="molecule type" value="Genomic_DNA"/>
</dbReference>
<evidence type="ECO:0000256" key="4">
    <source>
        <dbReference type="ARBA" id="ARBA00023080"/>
    </source>
</evidence>
<keyword evidence="3" id="KW-0378">Hydrolase</keyword>
<comment type="similarity">
    <text evidence="1">Belongs to the dUTPase family.</text>
</comment>
<dbReference type="InterPro" id="IPR033704">
    <property type="entry name" value="dUTPase_trimeric"/>
</dbReference>
<sequence length="184" mass="20391">MAYLVHRETVTTDYTLYLSVQNCSADLQGLYRANSLKHNESIINDHFPDSGFDVFVPKEQMMIPGQVNKVDLFIKCEMVHHVNSENIPNGFCLYPRSSISKTKFRLANNVGIIDSGYRGNLGAMFDVVYSSDEVKCEKHQRLVQICVPTLAPFKVVIVDSDSELSTTRRGSGGFGSTGSGGMNN</sequence>
<dbReference type="InterPro" id="IPR008181">
    <property type="entry name" value="dUTPase"/>
</dbReference>
<proteinExistence type="inferred from homology"/>
<dbReference type="InterPro" id="IPR029054">
    <property type="entry name" value="dUTPase-like"/>
</dbReference>
<dbReference type="Pfam" id="PF00692">
    <property type="entry name" value="dUTPase"/>
    <property type="match status" value="1"/>
</dbReference>
<dbReference type="PANTHER" id="PTHR11241:SF0">
    <property type="entry name" value="DEOXYURIDINE 5'-TRIPHOSPHATE NUCLEOTIDOHYDROLASE"/>
    <property type="match status" value="1"/>
</dbReference>
<keyword evidence="4" id="KW-0546">Nucleotide metabolism</keyword>